<organism evidence="2">
    <name type="scientific">Arundo donax</name>
    <name type="common">Giant reed</name>
    <name type="synonym">Donax arundinaceus</name>
    <dbReference type="NCBI Taxonomy" id="35708"/>
    <lineage>
        <taxon>Eukaryota</taxon>
        <taxon>Viridiplantae</taxon>
        <taxon>Streptophyta</taxon>
        <taxon>Embryophyta</taxon>
        <taxon>Tracheophyta</taxon>
        <taxon>Spermatophyta</taxon>
        <taxon>Magnoliopsida</taxon>
        <taxon>Liliopsida</taxon>
        <taxon>Poales</taxon>
        <taxon>Poaceae</taxon>
        <taxon>PACMAD clade</taxon>
        <taxon>Arundinoideae</taxon>
        <taxon>Arundineae</taxon>
        <taxon>Arundo</taxon>
    </lineage>
</organism>
<accession>A0A0A9ENL1</accession>
<proteinExistence type="predicted"/>
<reference evidence="2" key="1">
    <citation type="submission" date="2014-09" db="EMBL/GenBank/DDBJ databases">
        <authorList>
            <person name="Magalhaes I.L.F."/>
            <person name="Oliveira U."/>
            <person name="Santos F.R."/>
            <person name="Vidigal T.H.D.A."/>
            <person name="Brescovit A.D."/>
            <person name="Santos A.J."/>
        </authorList>
    </citation>
    <scope>NUCLEOTIDE SEQUENCE</scope>
    <source>
        <tissue evidence="2">Shoot tissue taken approximately 20 cm above the soil surface</tissue>
    </source>
</reference>
<dbReference type="EMBL" id="GBRH01197317">
    <property type="protein sequence ID" value="JAE00579.1"/>
    <property type="molecule type" value="Transcribed_RNA"/>
</dbReference>
<protein>
    <submittedName>
        <fullName evidence="2">Uncharacterized protein</fullName>
    </submittedName>
</protein>
<sequence>MRARTRAPPQRRSPSPLRTPLGSRCLGF</sequence>
<evidence type="ECO:0000256" key="1">
    <source>
        <dbReference type="SAM" id="MobiDB-lite"/>
    </source>
</evidence>
<feature type="region of interest" description="Disordered" evidence="1">
    <location>
        <begin position="1"/>
        <end position="28"/>
    </location>
</feature>
<dbReference type="AlphaFoldDB" id="A0A0A9ENL1"/>
<reference evidence="2" key="2">
    <citation type="journal article" date="2015" name="Data Brief">
        <title>Shoot transcriptome of the giant reed, Arundo donax.</title>
        <authorList>
            <person name="Barrero R.A."/>
            <person name="Guerrero F.D."/>
            <person name="Moolhuijzen P."/>
            <person name="Goolsby J.A."/>
            <person name="Tidwell J."/>
            <person name="Bellgard S.E."/>
            <person name="Bellgard M.I."/>
        </authorList>
    </citation>
    <scope>NUCLEOTIDE SEQUENCE</scope>
    <source>
        <tissue evidence="2">Shoot tissue taken approximately 20 cm above the soil surface</tissue>
    </source>
</reference>
<name>A0A0A9ENL1_ARUDO</name>
<evidence type="ECO:0000313" key="2">
    <source>
        <dbReference type="EMBL" id="JAE00579.1"/>
    </source>
</evidence>